<dbReference type="Gene3D" id="3.40.50.720">
    <property type="entry name" value="NAD(P)-binding Rossmann-like Domain"/>
    <property type="match status" value="2"/>
</dbReference>
<name>A0A7M2ZW26_PSEAI</name>
<dbReference type="InterPro" id="IPR005097">
    <property type="entry name" value="Sacchrp_dh_NADP-bd"/>
</dbReference>
<dbReference type="AlphaFoldDB" id="A0A7M2ZW26"/>
<dbReference type="InterPro" id="IPR036291">
    <property type="entry name" value="NAD(P)-bd_dom_sf"/>
</dbReference>
<dbReference type="Proteomes" id="UP000284767">
    <property type="component" value="Unassembled WGS sequence"/>
</dbReference>
<dbReference type="SUPFAM" id="SSF51735">
    <property type="entry name" value="NAD(P)-binding Rossmann-fold domains"/>
    <property type="match status" value="1"/>
</dbReference>
<dbReference type="PANTHER" id="PTHR43796:SF2">
    <property type="entry name" value="CARBOXYNORSPERMIDINE SYNTHASE"/>
    <property type="match status" value="1"/>
</dbReference>
<proteinExistence type="predicted"/>
<dbReference type="Pfam" id="PF03435">
    <property type="entry name" value="Sacchrp_dh_NADP"/>
    <property type="match status" value="1"/>
</dbReference>
<protein>
    <submittedName>
        <fullName evidence="2">Saccharopine dehydrogenase</fullName>
    </submittedName>
</protein>
<evidence type="ECO:0000313" key="2">
    <source>
        <dbReference type="EMBL" id="RPM16121.1"/>
    </source>
</evidence>
<sequence>MKVLSIGGGGGMGRTTARTALGFPFVEEIVLAGIDHERADRFARSLNDPRIRAIYLDITDENALRQAIRQCDVVLNSAGPFFRFGLPVLRAAIAEGKNYCDICDDWEPTLDMLALDEEARRQGVTAVIGLGASPGIANLLAVKAAEQLDEVHELYSAWRLSNAHNEDDGFFDENEANTDAAAVHLVHCLSEKIPLVRDGRVEDRLPLEHCGFDYPGVGKLDIWTIGHPEAVTLPRHYTGLRNCLNGMLGVETIIDDLHQLADHVRAGAMSLEQAAALLTSDGGREKRRQRLQEHEGPDAPGILAFAGGLKDGRPARAGARLRHVPSGGMSAVTGIPHALFLPLLHQGAVKGSGVFSPEQAIDADAFFALLNGFVEGRDCGLTVTFAH</sequence>
<dbReference type="PANTHER" id="PTHR43796">
    <property type="entry name" value="CARBOXYNORSPERMIDINE SYNTHASE"/>
    <property type="match status" value="1"/>
</dbReference>
<evidence type="ECO:0000313" key="3">
    <source>
        <dbReference type="Proteomes" id="UP000284767"/>
    </source>
</evidence>
<comment type="caution">
    <text evidence="2">The sequence shown here is derived from an EMBL/GenBank/DDBJ whole genome shotgun (WGS) entry which is preliminary data.</text>
</comment>
<evidence type="ECO:0000259" key="1">
    <source>
        <dbReference type="Pfam" id="PF03435"/>
    </source>
</evidence>
<dbReference type="Gene3D" id="3.30.360.10">
    <property type="entry name" value="Dihydrodipicolinate Reductase, domain 2"/>
    <property type="match status" value="1"/>
</dbReference>
<accession>A0A7M2ZW26</accession>
<reference evidence="2 3" key="2">
    <citation type="submission" date="2019-01" db="EMBL/GenBank/DDBJ databases">
        <title>The Pseudomonas aeruginosa pan-genome provides new insights on its population structure, horizontal gene transfer and pathogenicity.</title>
        <authorList>
            <person name="Freschi L."/>
            <person name="Vincent A.T."/>
            <person name="Jeukens J."/>
            <person name="Emond-Rheault J.-G."/>
            <person name="Kukavica-Ibrulj I."/>
            <person name="Dupont M.-J."/>
            <person name="Charette S.J."/>
            <person name="Boyle B."/>
            <person name="Levesque R.C."/>
        </authorList>
    </citation>
    <scope>NUCLEOTIDE SEQUENCE [LARGE SCALE GENOMIC DNA]</scope>
    <source>
        <strain evidence="2 3">PA-W36</strain>
    </source>
</reference>
<gene>
    <name evidence="2" type="ORF">IPC1295_13260</name>
</gene>
<organism evidence="2 3">
    <name type="scientific">Pseudomonas aeruginosa</name>
    <dbReference type="NCBI Taxonomy" id="287"/>
    <lineage>
        <taxon>Bacteria</taxon>
        <taxon>Pseudomonadati</taxon>
        <taxon>Pseudomonadota</taxon>
        <taxon>Gammaproteobacteria</taxon>
        <taxon>Pseudomonadales</taxon>
        <taxon>Pseudomonadaceae</taxon>
        <taxon>Pseudomonas</taxon>
    </lineage>
</organism>
<dbReference type="EMBL" id="NSNE01000007">
    <property type="protein sequence ID" value="RPM16121.1"/>
    <property type="molecule type" value="Genomic_DNA"/>
</dbReference>
<dbReference type="RefSeq" id="WP_023087064.1">
    <property type="nucleotide sequence ID" value="NZ_CAADOK010000887.1"/>
</dbReference>
<reference evidence="2 3" key="1">
    <citation type="submission" date="2017-08" db="EMBL/GenBank/DDBJ databases">
        <authorList>
            <person name="Feschi L."/>
            <person name="Jeukens J."/>
            <person name="Emond-Rheault J.-G."/>
            <person name="Kukavica-Ibrulj I."/>
            <person name="Boyle B."/>
            <person name="Levesque R.C."/>
        </authorList>
    </citation>
    <scope>NUCLEOTIDE SEQUENCE [LARGE SCALE GENOMIC DNA]</scope>
    <source>
        <strain evidence="2 3">PA-W36</strain>
    </source>
</reference>
<feature type="domain" description="Saccharopine dehydrogenase NADP binding" evidence="1">
    <location>
        <begin position="3"/>
        <end position="127"/>
    </location>
</feature>